<proteinExistence type="predicted"/>
<dbReference type="RefSeq" id="WP_379055872.1">
    <property type="nucleotide sequence ID" value="NZ_JBHTKB010000001.1"/>
</dbReference>
<comment type="caution">
    <text evidence="2">The sequence shown here is derived from an EMBL/GenBank/DDBJ whole genome shotgun (WGS) entry which is preliminary data.</text>
</comment>
<dbReference type="EMBL" id="JBHTKB010000001">
    <property type="protein sequence ID" value="MFD0912721.1"/>
    <property type="molecule type" value="Genomic_DNA"/>
</dbReference>
<gene>
    <name evidence="2" type="ORF">ACFQ1Z_04105</name>
</gene>
<evidence type="ECO:0000313" key="3">
    <source>
        <dbReference type="Proteomes" id="UP001597128"/>
    </source>
</evidence>
<name>A0ABW3F2S3_9PROT</name>
<evidence type="ECO:0000256" key="1">
    <source>
        <dbReference type="SAM" id="MobiDB-lite"/>
    </source>
</evidence>
<protein>
    <submittedName>
        <fullName evidence="2">Uncharacterized protein</fullName>
    </submittedName>
</protein>
<sequence>MRNKILSLTRNVIPYVKELRIFTDSVVGCILMQQLDYWFERYPSGFYKFLEPSEHPKYVLGQSWQEEIGVSVAEFRTAFDRISTRWKSKTEFEQANDKFKGKLYASYQDKRANLTFYFRNHKLADAALDELLGHLNTPPEASGGMGVKMALIEEDERQSTGNAETQSTGDAETQSPVDVESKSLEMEKLNLQEIQNQQLNNTEITNTEITQKLLQPGEEAKPSISLLVYPQNLKIAELNSLRLLLQGLDQIQAQEVCDEIVGICKSGKLKVSVLALASGLVKKCHSGTFVPAAGISIARNRMLIEKQEVKQLPKPKNSVPRNKPLRDRLKQAGVYLQYSKS</sequence>
<feature type="compositionally biased region" description="Polar residues" evidence="1">
    <location>
        <begin position="159"/>
        <end position="176"/>
    </location>
</feature>
<keyword evidence="3" id="KW-1185">Reference proteome</keyword>
<feature type="region of interest" description="Disordered" evidence="1">
    <location>
        <begin position="156"/>
        <end position="177"/>
    </location>
</feature>
<organism evidence="2 3">
    <name type="scientific">Methylophilus luteus</name>
    <dbReference type="NCBI Taxonomy" id="640108"/>
    <lineage>
        <taxon>Bacteria</taxon>
        <taxon>Pseudomonadati</taxon>
        <taxon>Pseudomonadota</taxon>
        <taxon>Betaproteobacteria</taxon>
        <taxon>Nitrosomonadales</taxon>
        <taxon>Methylophilaceae</taxon>
        <taxon>Methylophilus</taxon>
    </lineage>
</organism>
<dbReference type="Proteomes" id="UP001597128">
    <property type="component" value="Unassembled WGS sequence"/>
</dbReference>
<accession>A0ABW3F2S3</accession>
<reference evidence="3" key="1">
    <citation type="journal article" date="2019" name="Int. J. Syst. Evol. Microbiol.">
        <title>The Global Catalogue of Microorganisms (GCM) 10K type strain sequencing project: providing services to taxonomists for standard genome sequencing and annotation.</title>
        <authorList>
            <consortium name="The Broad Institute Genomics Platform"/>
            <consortium name="The Broad Institute Genome Sequencing Center for Infectious Disease"/>
            <person name="Wu L."/>
            <person name="Ma J."/>
        </authorList>
    </citation>
    <scope>NUCLEOTIDE SEQUENCE [LARGE SCALE GENOMIC DNA]</scope>
    <source>
        <strain evidence="3">CCUG 58412</strain>
    </source>
</reference>
<evidence type="ECO:0000313" key="2">
    <source>
        <dbReference type="EMBL" id="MFD0912721.1"/>
    </source>
</evidence>